<dbReference type="InterPro" id="IPR011075">
    <property type="entry name" value="TetR_C"/>
</dbReference>
<dbReference type="InterPro" id="IPR009057">
    <property type="entry name" value="Homeodomain-like_sf"/>
</dbReference>
<evidence type="ECO:0000259" key="5">
    <source>
        <dbReference type="PROSITE" id="PS50977"/>
    </source>
</evidence>
<dbReference type="Pfam" id="PF00440">
    <property type="entry name" value="TetR_N"/>
    <property type="match status" value="1"/>
</dbReference>
<accession>A0A7W4NLS5</accession>
<sequence length="214" mass="23729">MARPREFDEDAVLDAAVACFWRHGFDATSIRDLIGETGLTAASLYNAFGDKRSLFRLALERYIEGGIGQRLARYQEVSPLEGVRGYLRDVVERSLNDPANKGCMVVNAALEFATRDSEFRPMIAGTFARIEAFFLDCVRRGQHDGSVTRALADEDLARHCLAVLMGVRVLARIRPERAVLDGAVAALLRSLEARPDEGLLISRNDHAEIRPDTP</sequence>
<dbReference type="Gene3D" id="1.10.357.10">
    <property type="entry name" value="Tetracycline Repressor, domain 2"/>
    <property type="match status" value="1"/>
</dbReference>
<evidence type="ECO:0000313" key="6">
    <source>
        <dbReference type="EMBL" id="MBB2160151.1"/>
    </source>
</evidence>
<dbReference type="PANTHER" id="PTHR47506:SF1">
    <property type="entry name" value="HTH-TYPE TRANSCRIPTIONAL REGULATOR YJDC"/>
    <property type="match status" value="1"/>
</dbReference>
<proteinExistence type="predicted"/>
<dbReference type="PROSITE" id="PS50977">
    <property type="entry name" value="HTH_TETR_2"/>
    <property type="match status" value="1"/>
</dbReference>
<dbReference type="PROSITE" id="PS01081">
    <property type="entry name" value="HTH_TETR_1"/>
    <property type="match status" value="1"/>
</dbReference>
<gene>
    <name evidence="6" type="ORF">HLH48_08180</name>
</gene>
<organism evidence="6 7">
    <name type="scientific">Gluconacetobacter sacchari</name>
    <dbReference type="NCBI Taxonomy" id="92759"/>
    <lineage>
        <taxon>Bacteria</taxon>
        <taxon>Pseudomonadati</taxon>
        <taxon>Pseudomonadota</taxon>
        <taxon>Alphaproteobacteria</taxon>
        <taxon>Acetobacterales</taxon>
        <taxon>Acetobacteraceae</taxon>
        <taxon>Gluconacetobacter</taxon>
    </lineage>
</organism>
<reference evidence="6 7" key="1">
    <citation type="submission" date="2020-04" db="EMBL/GenBank/DDBJ databases">
        <title>Description of novel Gluconacetobacter.</title>
        <authorList>
            <person name="Sombolestani A."/>
        </authorList>
    </citation>
    <scope>NUCLEOTIDE SEQUENCE [LARGE SCALE GENOMIC DNA]</scope>
    <source>
        <strain evidence="6 7">LMG 19747</strain>
    </source>
</reference>
<keyword evidence="2 4" id="KW-0238">DNA-binding</keyword>
<dbReference type="Gene3D" id="1.10.10.60">
    <property type="entry name" value="Homeodomain-like"/>
    <property type="match status" value="1"/>
</dbReference>
<evidence type="ECO:0000313" key="7">
    <source>
        <dbReference type="Proteomes" id="UP000589085"/>
    </source>
</evidence>
<dbReference type="EMBL" id="JABEQJ010000008">
    <property type="protein sequence ID" value="MBB2160151.1"/>
    <property type="molecule type" value="Genomic_DNA"/>
</dbReference>
<evidence type="ECO:0000256" key="1">
    <source>
        <dbReference type="ARBA" id="ARBA00023015"/>
    </source>
</evidence>
<dbReference type="Proteomes" id="UP000589085">
    <property type="component" value="Unassembled WGS sequence"/>
</dbReference>
<dbReference type="InterPro" id="IPR001647">
    <property type="entry name" value="HTH_TetR"/>
</dbReference>
<dbReference type="SUPFAM" id="SSF48498">
    <property type="entry name" value="Tetracyclin repressor-like, C-terminal domain"/>
    <property type="match status" value="1"/>
</dbReference>
<protein>
    <submittedName>
        <fullName evidence="6">TetR/AcrR family transcriptional regulator</fullName>
    </submittedName>
</protein>
<dbReference type="AlphaFoldDB" id="A0A7W4NLS5"/>
<dbReference type="PANTHER" id="PTHR47506">
    <property type="entry name" value="TRANSCRIPTIONAL REGULATORY PROTEIN"/>
    <property type="match status" value="1"/>
</dbReference>
<dbReference type="Pfam" id="PF16925">
    <property type="entry name" value="TetR_C_13"/>
    <property type="match status" value="1"/>
</dbReference>
<dbReference type="InterPro" id="IPR023772">
    <property type="entry name" value="DNA-bd_HTH_TetR-type_CS"/>
</dbReference>
<dbReference type="GO" id="GO:0003677">
    <property type="term" value="F:DNA binding"/>
    <property type="evidence" value="ECO:0007669"/>
    <property type="project" value="UniProtKB-UniRule"/>
</dbReference>
<keyword evidence="3" id="KW-0804">Transcription</keyword>
<dbReference type="RefSeq" id="WP_182997008.1">
    <property type="nucleotide sequence ID" value="NZ_JABEQJ010000008.1"/>
</dbReference>
<comment type="caution">
    <text evidence="6">The sequence shown here is derived from an EMBL/GenBank/DDBJ whole genome shotgun (WGS) entry which is preliminary data.</text>
</comment>
<evidence type="ECO:0000256" key="2">
    <source>
        <dbReference type="ARBA" id="ARBA00023125"/>
    </source>
</evidence>
<name>A0A7W4NLS5_9PROT</name>
<feature type="DNA-binding region" description="H-T-H motif" evidence="4">
    <location>
        <begin position="29"/>
        <end position="48"/>
    </location>
</feature>
<evidence type="ECO:0000256" key="4">
    <source>
        <dbReference type="PROSITE-ProRule" id="PRU00335"/>
    </source>
</evidence>
<evidence type="ECO:0000256" key="3">
    <source>
        <dbReference type="ARBA" id="ARBA00023163"/>
    </source>
</evidence>
<dbReference type="InterPro" id="IPR036271">
    <property type="entry name" value="Tet_transcr_reg_TetR-rel_C_sf"/>
</dbReference>
<keyword evidence="1" id="KW-0805">Transcription regulation</keyword>
<feature type="domain" description="HTH tetR-type" evidence="5">
    <location>
        <begin position="6"/>
        <end position="66"/>
    </location>
</feature>
<dbReference type="SUPFAM" id="SSF46689">
    <property type="entry name" value="Homeodomain-like"/>
    <property type="match status" value="1"/>
</dbReference>